<gene>
    <name evidence="3" type="primary">CCDC183</name>
</gene>
<organism evidence="2 3">
    <name type="scientific">Pogona vitticeps</name>
    <name type="common">central bearded dragon</name>
    <dbReference type="NCBI Taxonomy" id="103695"/>
    <lineage>
        <taxon>Eukaryota</taxon>
        <taxon>Metazoa</taxon>
        <taxon>Chordata</taxon>
        <taxon>Craniata</taxon>
        <taxon>Vertebrata</taxon>
        <taxon>Euteleostomi</taxon>
        <taxon>Lepidosauria</taxon>
        <taxon>Squamata</taxon>
        <taxon>Bifurcata</taxon>
        <taxon>Unidentata</taxon>
        <taxon>Episquamata</taxon>
        <taxon>Toxicofera</taxon>
        <taxon>Iguania</taxon>
        <taxon>Acrodonta</taxon>
        <taxon>Agamidae</taxon>
        <taxon>Amphibolurinae</taxon>
        <taxon>Pogona</taxon>
    </lineage>
</organism>
<dbReference type="RefSeq" id="XP_072840675.1">
    <property type="nucleotide sequence ID" value="XM_072984574.1"/>
</dbReference>
<name>A0ABM5F5K0_9SAUR</name>
<feature type="coiled-coil region" evidence="1">
    <location>
        <begin position="365"/>
        <end position="445"/>
    </location>
</feature>
<reference evidence="3" key="1">
    <citation type="submission" date="2025-08" db="UniProtKB">
        <authorList>
            <consortium name="RefSeq"/>
        </authorList>
    </citation>
    <scope>IDENTIFICATION</scope>
</reference>
<dbReference type="PANTHER" id="PTHR47115:SF1">
    <property type="entry name" value="COILED-COIL DOMAIN-CONTAINING PROTEIN 183"/>
    <property type="match status" value="1"/>
</dbReference>
<accession>A0ABM5F5K0</accession>
<dbReference type="Proteomes" id="UP001652642">
    <property type="component" value="Chromosome Z"/>
</dbReference>
<sequence length="586" mass="69087">MLELINTKLCHERGSGRLPDPVSQPQIPFPVRTSTRLSAAMKFHRKKDIKDQIRELRAIIRLQEQARLLFADGIKETVTKNREQIRFMRGALREEVHELDLSLKYDHVTINRACRERRYLRTTMSEYSMEQARELLSSYVFDRMNAHNVLLYEVKRRGKRLEDLQLRLQQLIDLETADPRVQAQLQIIRQLENDIEKMHVKIRTAEKNRSLYLRMMDVLRDELAHLPFALDDLERRVAVYQVELKGMNLMTVDMVEAMEAAKGDMVATERDLIVEKRNRENMLSSQKKQIERIRTKDTSEKYRKMQARRDMNLDFPTLMGHEGARGTKLERSKAQIEYQGLVTSEVEKVKSAVQCSHLWDIAGRFMAQKKSEENLQQQIAESEKKRRALKDQLKELELVRAELKFHQTPSFLSLRKLREDLQSNLAEEEERLQRVQSQASKNQELLLHFENGVDNLMLRLCGIQVPGQEEDFEEGRDVFEKLQFCEAKLLHLVQKMSNLPSYDFSQEETNEDFVHVRNFLEASTRNERENLRIAFEDDEEDVREAFNFADIDHSYMPNREEIIKQGVKLIEDKTKVSKKKQRGSKK</sequence>
<keyword evidence="2" id="KW-1185">Reference proteome</keyword>
<dbReference type="PANTHER" id="PTHR47115">
    <property type="entry name" value="COILED-COIL DOMAIN-CONTAINING PROTEIN 183"/>
    <property type="match status" value="1"/>
</dbReference>
<proteinExistence type="predicted"/>
<dbReference type="GeneID" id="110087431"/>
<dbReference type="InterPro" id="IPR043247">
    <property type="entry name" value="CCDC183"/>
</dbReference>
<protein>
    <submittedName>
        <fullName evidence="3">Coiled-coil domain-containing protein 183 isoform X1</fullName>
    </submittedName>
</protein>
<feature type="coiled-coil region" evidence="1">
    <location>
        <begin position="188"/>
        <end position="250"/>
    </location>
</feature>
<evidence type="ECO:0000313" key="2">
    <source>
        <dbReference type="Proteomes" id="UP001652642"/>
    </source>
</evidence>
<evidence type="ECO:0000256" key="1">
    <source>
        <dbReference type="SAM" id="Coils"/>
    </source>
</evidence>
<keyword evidence="1" id="KW-0175">Coiled coil</keyword>
<evidence type="ECO:0000313" key="3">
    <source>
        <dbReference type="RefSeq" id="XP_072840675.1"/>
    </source>
</evidence>